<proteinExistence type="predicted"/>
<reference evidence="1 2" key="1">
    <citation type="journal article" date="2020" name="Nat. Food">
        <title>A phased Vanilla planifolia genome enables genetic improvement of flavour and production.</title>
        <authorList>
            <person name="Hasing T."/>
            <person name="Tang H."/>
            <person name="Brym M."/>
            <person name="Khazi F."/>
            <person name="Huang T."/>
            <person name="Chambers A.H."/>
        </authorList>
    </citation>
    <scope>NUCLEOTIDE SEQUENCE [LARGE SCALE GENOMIC DNA]</scope>
    <source>
        <tissue evidence="1">Leaf</tissue>
    </source>
</reference>
<accession>A0A835SE29</accession>
<comment type="caution">
    <text evidence="1">The sequence shown here is derived from an EMBL/GenBank/DDBJ whole genome shotgun (WGS) entry which is preliminary data.</text>
</comment>
<sequence>MVSFCMFLPSSNPAVSRRESLHPALAFPPLAFSLSSSNPSQLFCRIHSRSPVRIFCEDSRRILPVLVCTRDRGRFFR</sequence>
<organism evidence="1 2">
    <name type="scientific">Vanilla planifolia</name>
    <name type="common">Vanilla</name>
    <dbReference type="NCBI Taxonomy" id="51239"/>
    <lineage>
        <taxon>Eukaryota</taxon>
        <taxon>Viridiplantae</taxon>
        <taxon>Streptophyta</taxon>
        <taxon>Embryophyta</taxon>
        <taxon>Tracheophyta</taxon>
        <taxon>Spermatophyta</taxon>
        <taxon>Magnoliopsida</taxon>
        <taxon>Liliopsida</taxon>
        <taxon>Asparagales</taxon>
        <taxon>Orchidaceae</taxon>
        <taxon>Vanilloideae</taxon>
        <taxon>Vanilleae</taxon>
        <taxon>Vanilla</taxon>
    </lineage>
</organism>
<evidence type="ECO:0000313" key="1">
    <source>
        <dbReference type="EMBL" id="KAG0502053.1"/>
    </source>
</evidence>
<dbReference type="EMBL" id="JADCNM010000001">
    <property type="protein sequence ID" value="KAG0502053.1"/>
    <property type="molecule type" value="Genomic_DNA"/>
</dbReference>
<protein>
    <submittedName>
        <fullName evidence="1">Uncharacterized protein</fullName>
    </submittedName>
</protein>
<dbReference type="AlphaFoldDB" id="A0A835SE29"/>
<dbReference type="Proteomes" id="UP000639772">
    <property type="component" value="Chromosome 1"/>
</dbReference>
<name>A0A835SE29_VANPL</name>
<evidence type="ECO:0000313" key="2">
    <source>
        <dbReference type="Proteomes" id="UP000639772"/>
    </source>
</evidence>
<gene>
    <name evidence="1" type="ORF">HPP92_002125</name>
</gene>